<dbReference type="SUPFAM" id="SSF46689">
    <property type="entry name" value="Homeodomain-like"/>
    <property type="match status" value="1"/>
</dbReference>
<evidence type="ECO:0000256" key="4">
    <source>
        <dbReference type="PROSITE-ProRule" id="PRU00335"/>
    </source>
</evidence>
<dbReference type="PANTHER" id="PTHR30055:SF234">
    <property type="entry name" value="HTH-TYPE TRANSCRIPTIONAL REGULATOR BETI"/>
    <property type="match status" value="1"/>
</dbReference>
<evidence type="ECO:0000256" key="2">
    <source>
        <dbReference type="ARBA" id="ARBA00023125"/>
    </source>
</evidence>
<dbReference type="Proteomes" id="UP000466794">
    <property type="component" value="Unassembled WGS sequence"/>
</dbReference>
<dbReference type="PROSITE" id="PS50977">
    <property type="entry name" value="HTH_TETR_2"/>
    <property type="match status" value="1"/>
</dbReference>
<organism evidence="6 7">
    <name type="scientific">Nocardia terrae</name>
    <dbReference type="NCBI Taxonomy" id="2675851"/>
    <lineage>
        <taxon>Bacteria</taxon>
        <taxon>Bacillati</taxon>
        <taxon>Actinomycetota</taxon>
        <taxon>Actinomycetes</taxon>
        <taxon>Mycobacteriales</taxon>
        <taxon>Nocardiaceae</taxon>
        <taxon>Nocardia</taxon>
    </lineage>
</organism>
<dbReference type="PRINTS" id="PR00455">
    <property type="entry name" value="HTHTETR"/>
</dbReference>
<keyword evidence="7" id="KW-1185">Reference proteome</keyword>
<proteinExistence type="predicted"/>
<dbReference type="PANTHER" id="PTHR30055">
    <property type="entry name" value="HTH-TYPE TRANSCRIPTIONAL REGULATOR RUTR"/>
    <property type="match status" value="1"/>
</dbReference>
<evidence type="ECO:0000259" key="5">
    <source>
        <dbReference type="PROSITE" id="PS50977"/>
    </source>
</evidence>
<dbReference type="Pfam" id="PF00440">
    <property type="entry name" value="TetR_N"/>
    <property type="match status" value="1"/>
</dbReference>
<gene>
    <name evidence="6" type="ORF">GPX89_07410</name>
</gene>
<evidence type="ECO:0000313" key="7">
    <source>
        <dbReference type="Proteomes" id="UP000466794"/>
    </source>
</evidence>
<dbReference type="EMBL" id="WRPP01000001">
    <property type="protein sequence ID" value="MVU77074.1"/>
    <property type="molecule type" value="Genomic_DNA"/>
</dbReference>
<dbReference type="InterPro" id="IPR050109">
    <property type="entry name" value="HTH-type_TetR-like_transc_reg"/>
</dbReference>
<comment type="caution">
    <text evidence="6">The sequence shown here is derived from an EMBL/GenBank/DDBJ whole genome shotgun (WGS) entry which is preliminary data.</text>
</comment>
<dbReference type="AlphaFoldDB" id="A0A7K1URX0"/>
<evidence type="ECO:0000256" key="3">
    <source>
        <dbReference type="ARBA" id="ARBA00023163"/>
    </source>
</evidence>
<evidence type="ECO:0000256" key="1">
    <source>
        <dbReference type="ARBA" id="ARBA00023015"/>
    </source>
</evidence>
<dbReference type="Gene3D" id="1.10.10.60">
    <property type="entry name" value="Homeodomain-like"/>
    <property type="match status" value="1"/>
</dbReference>
<dbReference type="Pfam" id="PF17754">
    <property type="entry name" value="TetR_C_14"/>
    <property type="match status" value="1"/>
</dbReference>
<dbReference type="InterPro" id="IPR041347">
    <property type="entry name" value="MftR_C"/>
</dbReference>
<sequence>MTGLRERKKAQTRKALADAALRLFLERGYDAVSVKEVAEAADVSVPTLFAHFPDGKESLVFDLDADREAAMVAAVRDRAPGTTVLEGLRDAFLAFPRPPAEEGEMRDFTRLIEETPALSSYFRKMWGRHEGALARAIAEDLGRAPDDVAVVSLAHFVFGALEVARRGEDPAGDLERIFELLENGWGAIVRP</sequence>
<dbReference type="GO" id="GO:0000976">
    <property type="term" value="F:transcription cis-regulatory region binding"/>
    <property type="evidence" value="ECO:0007669"/>
    <property type="project" value="TreeGrafter"/>
</dbReference>
<keyword evidence="1" id="KW-0805">Transcription regulation</keyword>
<protein>
    <submittedName>
        <fullName evidence="6">TetR family transcriptional regulator</fullName>
    </submittedName>
</protein>
<keyword evidence="3" id="KW-0804">Transcription</keyword>
<keyword evidence="2 4" id="KW-0238">DNA-binding</keyword>
<dbReference type="InterPro" id="IPR001647">
    <property type="entry name" value="HTH_TetR"/>
</dbReference>
<feature type="DNA-binding region" description="H-T-H motif" evidence="4">
    <location>
        <begin position="33"/>
        <end position="52"/>
    </location>
</feature>
<dbReference type="InterPro" id="IPR009057">
    <property type="entry name" value="Homeodomain-like_sf"/>
</dbReference>
<dbReference type="GO" id="GO:0003700">
    <property type="term" value="F:DNA-binding transcription factor activity"/>
    <property type="evidence" value="ECO:0007669"/>
    <property type="project" value="TreeGrafter"/>
</dbReference>
<reference evidence="6 7" key="1">
    <citation type="submission" date="2019-12" db="EMBL/GenBank/DDBJ databases">
        <title>Nocardia sp. nov. ET3-3 isolated from soil.</title>
        <authorList>
            <person name="Kanchanasin P."/>
            <person name="Tanasupawat S."/>
            <person name="Yuki M."/>
            <person name="Kudo T."/>
        </authorList>
    </citation>
    <scope>NUCLEOTIDE SEQUENCE [LARGE SCALE GENOMIC DNA]</scope>
    <source>
        <strain evidence="6 7">ET3-3</strain>
    </source>
</reference>
<evidence type="ECO:0000313" key="6">
    <source>
        <dbReference type="EMBL" id="MVU77074.1"/>
    </source>
</evidence>
<dbReference type="Gene3D" id="1.10.357.10">
    <property type="entry name" value="Tetracycline Repressor, domain 2"/>
    <property type="match status" value="1"/>
</dbReference>
<accession>A0A7K1URX0</accession>
<dbReference type="RefSeq" id="WP_328601592.1">
    <property type="nucleotide sequence ID" value="NZ_WRPP01000001.1"/>
</dbReference>
<feature type="domain" description="HTH tetR-type" evidence="5">
    <location>
        <begin position="10"/>
        <end position="70"/>
    </location>
</feature>
<name>A0A7K1URX0_9NOCA</name>